<evidence type="ECO:0000313" key="2">
    <source>
        <dbReference type="Proteomes" id="UP000699042"/>
    </source>
</evidence>
<organism evidence="1 2">
    <name type="scientific">Colletotrichum scovillei</name>
    <dbReference type="NCBI Taxonomy" id="1209932"/>
    <lineage>
        <taxon>Eukaryota</taxon>
        <taxon>Fungi</taxon>
        <taxon>Dikarya</taxon>
        <taxon>Ascomycota</taxon>
        <taxon>Pezizomycotina</taxon>
        <taxon>Sordariomycetes</taxon>
        <taxon>Hypocreomycetidae</taxon>
        <taxon>Glomerellales</taxon>
        <taxon>Glomerellaceae</taxon>
        <taxon>Colletotrichum</taxon>
        <taxon>Colletotrichum acutatum species complex</taxon>
    </lineage>
</organism>
<keyword evidence="2" id="KW-1185">Reference proteome</keyword>
<reference evidence="1" key="1">
    <citation type="submission" date="2021-05" db="EMBL/GenBank/DDBJ databases">
        <title>Comparative genomics of three Colletotrichum scovillei strains and genetic complementation revealed genes involved fungal growth and virulence on chili pepper.</title>
        <authorList>
            <person name="Hsieh D.-K."/>
            <person name="Chuang S.-C."/>
            <person name="Chen C.-Y."/>
            <person name="Chao Y.-T."/>
            <person name="Lu M.-Y.J."/>
            <person name="Lee M.-H."/>
            <person name="Shih M.-C."/>
        </authorList>
    </citation>
    <scope>NUCLEOTIDE SEQUENCE</scope>
    <source>
        <strain evidence="1">Coll-153</strain>
    </source>
</reference>
<name>A0A9P7QUY6_9PEZI</name>
<evidence type="ECO:0000313" key="1">
    <source>
        <dbReference type="EMBL" id="KAG7043910.1"/>
    </source>
</evidence>
<dbReference type="Proteomes" id="UP000699042">
    <property type="component" value="Unassembled WGS sequence"/>
</dbReference>
<dbReference type="EMBL" id="JAESDN010000011">
    <property type="protein sequence ID" value="KAG7043910.1"/>
    <property type="molecule type" value="Genomic_DNA"/>
</dbReference>
<accession>A0A9P7QUY6</accession>
<gene>
    <name evidence="1" type="ORF">JMJ77_011731</name>
</gene>
<protein>
    <submittedName>
        <fullName evidence="1">Uncharacterized protein</fullName>
    </submittedName>
</protein>
<dbReference type="AlphaFoldDB" id="A0A9P7QUY6"/>
<proteinExistence type="predicted"/>
<sequence>MIQPGALLGSEIGTAIHRKAGLLTNAQQDPCGDQRCVLHTRQRGPEVPYIALGPEPQHFSMQ</sequence>
<comment type="caution">
    <text evidence="1">The sequence shown here is derived from an EMBL/GenBank/DDBJ whole genome shotgun (WGS) entry which is preliminary data.</text>
</comment>